<accession>A0A4U6X5D2</accession>
<comment type="similarity">
    <text evidence="1">Belongs to the GST superfamily.</text>
</comment>
<dbReference type="SUPFAM" id="SSF47616">
    <property type="entry name" value="GST C-terminal domain-like"/>
    <property type="match status" value="1"/>
</dbReference>
<feature type="domain" description="GST N-terminal" evidence="2">
    <location>
        <begin position="8"/>
        <end position="87"/>
    </location>
</feature>
<dbReference type="EMBL" id="PJEX01000420">
    <property type="protein sequence ID" value="TKW50244.1"/>
    <property type="molecule type" value="Genomic_DNA"/>
</dbReference>
<evidence type="ECO:0000256" key="1">
    <source>
        <dbReference type="ARBA" id="ARBA00007409"/>
    </source>
</evidence>
<organism evidence="3 4">
    <name type="scientific">Colletotrichum tanaceti</name>
    <dbReference type="NCBI Taxonomy" id="1306861"/>
    <lineage>
        <taxon>Eukaryota</taxon>
        <taxon>Fungi</taxon>
        <taxon>Dikarya</taxon>
        <taxon>Ascomycota</taxon>
        <taxon>Pezizomycotina</taxon>
        <taxon>Sordariomycetes</taxon>
        <taxon>Hypocreomycetidae</taxon>
        <taxon>Glomerellales</taxon>
        <taxon>Glomerellaceae</taxon>
        <taxon>Colletotrichum</taxon>
        <taxon>Colletotrichum destructivum species complex</taxon>
    </lineage>
</organism>
<dbReference type="STRING" id="1306861.A0A4U6X5D2"/>
<dbReference type="PANTHER" id="PTHR43968">
    <property type="match status" value="1"/>
</dbReference>
<keyword evidence="3" id="KW-0808">Transferase</keyword>
<dbReference type="InterPro" id="IPR036282">
    <property type="entry name" value="Glutathione-S-Trfase_C_sf"/>
</dbReference>
<evidence type="ECO:0000259" key="2">
    <source>
        <dbReference type="PROSITE" id="PS50404"/>
    </source>
</evidence>
<dbReference type="SFLD" id="SFLDG00358">
    <property type="entry name" value="Main_(cytGST)"/>
    <property type="match status" value="1"/>
</dbReference>
<dbReference type="GO" id="GO:0005737">
    <property type="term" value="C:cytoplasm"/>
    <property type="evidence" value="ECO:0007669"/>
    <property type="project" value="TreeGrafter"/>
</dbReference>
<keyword evidence="4" id="KW-1185">Reference proteome</keyword>
<name>A0A4U6X5D2_9PEZI</name>
<comment type="caution">
    <text evidence="3">The sequence shown here is derived from an EMBL/GenBank/DDBJ whole genome shotgun (WGS) entry which is preliminary data.</text>
</comment>
<dbReference type="SFLD" id="SFLDS00019">
    <property type="entry name" value="Glutathione_Transferase_(cytos"/>
    <property type="match status" value="1"/>
</dbReference>
<dbReference type="InterPro" id="IPR040079">
    <property type="entry name" value="Glutathione_S-Trfase"/>
</dbReference>
<gene>
    <name evidence="3" type="primary">gst</name>
    <name evidence="3" type="ORF">CTA1_9677</name>
</gene>
<evidence type="ECO:0000313" key="3">
    <source>
        <dbReference type="EMBL" id="TKW50244.1"/>
    </source>
</evidence>
<dbReference type="Pfam" id="PF13409">
    <property type="entry name" value="GST_N_2"/>
    <property type="match status" value="1"/>
</dbReference>
<sequence>MSAAATAPKIKLYTNHGCPWAHRAHIALAELGLPFEEEIIDLSVPRTPEYLGINPRGLVPSISYDGEIVTESAIVAQFLADAHPSHLAPVAGSKDAALRRARIAFFVDAYFGKANALLFRMQLAKSDAEVAEGAATFVDIIAKEVEPLLGNAAPYFDGSDKVTMAEVLAGSFTLRLFSFAKYGLVPKTILSSLEERAPAFYKWAQVVNATPSVNGIYKEQDVVEQTRAKISSMKAAQA</sequence>
<dbReference type="OrthoDB" id="202840at2759"/>
<dbReference type="Gene3D" id="1.20.1050.10">
    <property type="match status" value="1"/>
</dbReference>
<dbReference type="PANTHER" id="PTHR43968:SF8">
    <property type="entry name" value="S-TRANSFERASE, PUTATIVE (AFU_ORTHOLOGUE AFUA_2G00590)-RELATED"/>
    <property type="match status" value="1"/>
</dbReference>
<dbReference type="GO" id="GO:0016740">
    <property type="term" value="F:transferase activity"/>
    <property type="evidence" value="ECO:0007669"/>
    <property type="project" value="UniProtKB-KW"/>
</dbReference>
<dbReference type="InterPro" id="IPR050983">
    <property type="entry name" value="GST_Omega/HSP26"/>
</dbReference>
<proteinExistence type="inferred from homology"/>
<dbReference type="Proteomes" id="UP000310108">
    <property type="component" value="Unassembled WGS sequence"/>
</dbReference>
<reference evidence="3 4" key="1">
    <citation type="journal article" date="2019" name="PLoS ONE">
        <title>Comparative genome analysis indicates high evolutionary potential of pathogenicity genes in Colletotrichum tanaceti.</title>
        <authorList>
            <person name="Lelwala R.V."/>
            <person name="Korhonen P.K."/>
            <person name="Young N.D."/>
            <person name="Scott J.B."/>
            <person name="Ades P.A."/>
            <person name="Gasser R.B."/>
            <person name="Taylor P.W.J."/>
        </authorList>
    </citation>
    <scope>NUCLEOTIDE SEQUENCE [LARGE SCALE GENOMIC DNA]</scope>
    <source>
        <strain evidence="3">BRIP57314</strain>
    </source>
</reference>
<dbReference type="SUPFAM" id="SSF52833">
    <property type="entry name" value="Thioredoxin-like"/>
    <property type="match status" value="1"/>
</dbReference>
<dbReference type="AlphaFoldDB" id="A0A4U6X5D2"/>
<dbReference type="PROSITE" id="PS50404">
    <property type="entry name" value="GST_NTER"/>
    <property type="match status" value="1"/>
</dbReference>
<protein>
    <submittedName>
        <fullName evidence="3">Glutathione S-transferase</fullName>
    </submittedName>
</protein>
<dbReference type="Gene3D" id="3.40.30.10">
    <property type="entry name" value="Glutaredoxin"/>
    <property type="match status" value="1"/>
</dbReference>
<dbReference type="InterPro" id="IPR004045">
    <property type="entry name" value="Glutathione_S-Trfase_N"/>
</dbReference>
<dbReference type="CDD" id="cd00570">
    <property type="entry name" value="GST_N_family"/>
    <property type="match status" value="1"/>
</dbReference>
<dbReference type="InterPro" id="IPR036249">
    <property type="entry name" value="Thioredoxin-like_sf"/>
</dbReference>
<evidence type="ECO:0000313" key="4">
    <source>
        <dbReference type="Proteomes" id="UP000310108"/>
    </source>
</evidence>